<keyword evidence="5 8" id="KW-0808">Transferase</keyword>
<dbReference type="GO" id="GO:1901605">
    <property type="term" value="P:alpha-amino acid metabolic process"/>
    <property type="evidence" value="ECO:0007669"/>
    <property type="project" value="TreeGrafter"/>
</dbReference>
<evidence type="ECO:0000256" key="5">
    <source>
        <dbReference type="ARBA" id="ARBA00022679"/>
    </source>
</evidence>
<comment type="subunit">
    <text evidence="3">Homodimer.</text>
</comment>
<evidence type="ECO:0000256" key="2">
    <source>
        <dbReference type="ARBA" id="ARBA00007441"/>
    </source>
</evidence>
<dbReference type="Pfam" id="PF00155">
    <property type="entry name" value="Aminotran_1_2"/>
    <property type="match status" value="1"/>
</dbReference>
<reference evidence="8" key="1">
    <citation type="journal article" date="2010" name="Nature">
        <title>The Dynamic genome of Hydra.</title>
        <authorList>
            <person name="Chapman J.A."/>
            <person name="Kirkness E.F."/>
            <person name="Simakov O."/>
            <person name="Hampson S.E."/>
            <person name="Mitros T."/>
            <person name="Weinmaier T."/>
            <person name="Rattei T."/>
            <person name="Balasubramanian P.G."/>
            <person name="Borman J."/>
            <person name="Busam D."/>
            <person name="Disbennett K."/>
            <person name="Pfannkoch C."/>
            <person name="Sumin N."/>
            <person name="Sutton G."/>
            <person name="Viswanathan L."/>
            <person name="Walenz B."/>
            <person name="Goodstein D.M."/>
            <person name="Hellsten U."/>
            <person name="Kawashima T."/>
            <person name="Prochnik S.E."/>
            <person name="Putnam N.H."/>
            <person name="Shu S."/>
            <person name="Blumberg B."/>
            <person name="Dana C.E."/>
            <person name="Gee L."/>
            <person name="Kibler D.F."/>
            <person name="Law L."/>
            <person name="Lindgens D."/>
            <person name="Martinez D.E."/>
            <person name="Peng J."/>
            <person name="Wigge P.A."/>
            <person name="Bertulat B."/>
            <person name="Guder C."/>
            <person name="Nakamura Y."/>
            <person name="Ozbek S."/>
            <person name="Watanabe H."/>
            <person name="Khalturin K."/>
            <person name="Hemmrich G."/>
            <person name="Franke A."/>
            <person name="Augustin R."/>
            <person name="Fraune S."/>
            <person name="Hayakawa E."/>
            <person name="Hayakawa S."/>
            <person name="Hirose M."/>
            <person name="Hwang J."/>
            <person name="Ikeo K."/>
            <person name="Nishimiya-Fujisawa C."/>
            <person name="Ogura A."/>
            <person name="Takahashi T."/>
            <person name="Steinmetz P.R."/>
            <person name="Zhang X."/>
            <person name="Aufschnaiter R."/>
            <person name="Eder M.K."/>
            <person name="Gorny A.K."/>
            <person name="Salvenmoser W."/>
            <person name="Heimberg A.M."/>
            <person name="Wheeler B.M."/>
            <person name="Peterson K.J."/>
            <person name="Boettger A."/>
            <person name="Tischler P."/>
            <person name="Wolf A."/>
            <person name="Gojobori T."/>
            <person name="Remington K.A."/>
            <person name="Strausberg R.L."/>
            <person name="Venter J."/>
            <person name="Technau U."/>
            <person name="Hobmayer B."/>
            <person name="Bosch T.C."/>
            <person name="Holstein T.W."/>
            <person name="Fujisawa T."/>
            <person name="Bode H.R."/>
            <person name="David C.N."/>
            <person name="Rokhsar D.S."/>
            <person name="Steele R.E."/>
        </authorList>
    </citation>
    <scope>NUCLEOTIDE SEQUENCE</scope>
</reference>
<dbReference type="Gene3D" id="3.40.640.10">
    <property type="entry name" value="Type I PLP-dependent aspartate aminotransferase-like (Major domain)"/>
    <property type="match status" value="1"/>
</dbReference>
<evidence type="ECO:0000256" key="4">
    <source>
        <dbReference type="ARBA" id="ARBA00022576"/>
    </source>
</evidence>
<evidence type="ECO:0000256" key="3">
    <source>
        <dbReference type="ARBA" id="ARBA00011738"/>
    </source>
</evidence>
<proteinExistence type="inferred from homology"/>
<dbReference type="PANTHER" id="PTHR42790:SF19">
    <property type="entry name" value="KYNURENINE_ALPHA-AMINOADIPATE AMINOTRANSFERASE, MITOCHONDRIAL"/>
    <property type="match status" value="1"/>
</dbReference>
<keyword evidence="4 8" id="KW-0032">Aminotransferase</keyword>
<dbReference type="PANTHER" id="PTHR42790">
    <property type="entry name" value="AMINOTRANSFERASE"/>
    <property type="match status" value="1"/>
</dbReference>
<dbReference type="AlphaFoldDB" id="C9YEN3"/>
<keyword evidence="6" id="KW-0663">Pyridoxal phosphate</keyword>
<comment type="cofactor">
    <cofactor evidence="1">
        <name>pyridoxal 5'-phosphate</name>
        <dbReference type="ChEBI" id="CHEBI:597326"/>
    </cofactor>
</comment>
<dbReference type="InterPro" id="IPR004839">
    <property type="entry name" value="Aminotransferase_I/II_large"/>
</dbReference>
<dbReference type="CDD" id="cd00609">
    <property type="entry name" value="AAT_like"/>
    <property type="match status" value="1"/>
</dbReference>
<dbReference type="Gene3D" id="3.90.1150.10">
    <property type="entry name" value="Aspartate Aminotransferase, domain 1"/>
    <property type="match status" value="1"/>
</dbReference>
<gene>
    <name evidence="8" type="ORF">Csp_D30390</name>
</gene>
<evidence type="ECO:0000259" key="7">
    <source>
        <dbReference type="Pfam" id="PF00155"/>
    </source>
</evidence>
<dbReference type="InterPro" id="IPR050859">
    <property type="entry name" value="Class-I_PLP-dep_aminotransf"/>
</dbReference>
<sequence length="408" mass="43595">MTHWTLAERAAKMNPSVIREILKVTEKPGIISFAGGLPSSKTFPVAEFEAACAKVLKDDPAGALQYAASEGYGPLRELVAAQLKAQSAAAGVTWNVDPAQVLITTGSQQGLDLVAKILIDKDSKVLVESPTYLGAVMAFTPMEPNVVSVASDAEGIDISDLATKSADARFLYVLPNFQNPTGRSMTEARRAALSAEAARSGLPIMEDNPYGDLWFDQAPPAPLTARNPEGGIYLGSFSKVLAPGLRMGFIVAPKAVYPKLLQAKQAADLHSPGFNQRLIFEVMQNGFLDRHVPTIRSLYKAQRDAMLEALAKHFPESQGPDSANADNTFTWNTPAGGMFLWARLPAGMNAVDLLPHAVDKGVAFVPGAPFYAGNADARAMRLSFVTPSVEEIHRGVAALAEAIHAQRS</sequence>
<dbReference type="InterPro" id="IPR015422">
    <property type="entry name" value="PyrdxlP-dep_Trfase_small"/>
</dbReference>
<dbReference type="SUPFAM" id="SSF53383">
    <property type="entry name" value="PLP-dependent transferases"/>
    <property type="match status" value="1"/>
</dbReference>
<dbReference type="GO" id="GO:0008483">
    <property type="term" value="F:transaminase activity"/>
    <property type="evidence" value="ECO:0007669"/>
    <property type="project" value="UniProtKB-KW"/>
</dbReference>
<dbReference type="InterPro" id="IPR015424">
    <property type="entry name" value="PyrdxlP-dep_Trfase"/>
</dbReference>
<dbReference type="FunFam" id="3.40.640.10:FF:000053">
    <property type="entry name" value="Aminotransferase, class I"/>
    <property type="match status" value="1"/>
</dbReference>
<comment type="similarity">
    <text evidence="2">Belongs to the class-I pyridoxal-phosphate-dependent aminotransferase family.</text>
</comment>
<protein>
    <recommendedName>
        <fullName evidence="7">Aminotransferase class I/classII large domain-containing protein</fullName>
    </recommendedName>
</protein>
<evidence type="ECO:0000256" key="6">
    <source>
        <dbReference type="ARBA" id="ARBA00022898"/>
    </source>
</evidence>
<evidence type="ECO:0000313" key="8">
    <source>
        <dbReference type="EMBL" id="CBA32092.1"/>
    </source>
</evidence>
<evidence type="ECO:0000256" key="1">
    <source>
        <dbReference type="ARBA" id="ARBA00001933"/>
    </source>
</evidence>
<feature type="domain" description="Aminotransferase class I/classII large" evidence="7">
    <location>
        <begin position="58"/>
        <end position="399"/>
    </location>
</feature>
<name>C9YEN3_CURXX</name>
<dbReference type="EMBL" id="FN543107">
    <property type="protein sequence ID" value="CBA32092.1"/>
    <property type="molecule type" value="Genomic_DNA"/>
</dbReference>
<accession>C9YEN3</accession>
<organism evidence="8">
    <name type="scientific">Curvibacter symbiont subsp. Hydra magnipapillata</name>
    <dbReference type="NCBI Taxonomy" id="667019"/>
    <lineage>
        <taxon>Bacteria</taxon>
        <taxon>Pseudomonadati</taxon>
        <taxon>Pseudomonadota</taxon>
        <taxon>Betaproteobacteria</taxon>
        <taxon>Burkholderiales</taxon>
        <taxon>Comamonadaceae</taxon>
        <taxon>Curvibacter</taxon>
    </lineage>
</organism>
<dbReference type="InterPro" id="IPR015421">
    <property type="entry name" value="PyrdxlP-dep_Trfase_major"/>
</dbReference>
<dbReference type="GO" id="GO:0030170">
    <property type="term" value="F:pyridoxal phosphate binding"/>
    <property type="evidence" value="ECO:0007669"/>
    <property type="project" value="InterPro"/>
</dbReference>